<sequence>MTFIIGGEEYDIINTFIMALSQYHEFKIKLIFTESKVEDKISICYKNYLLNTDLRKNLIKEHIIKTDTNIYTDGMCLRI</sequence>
<organism evidence="1">
    <name type="scientific">viral metagenome</name>
    <dbReference type="NCBI Taxonomy" id="1070528"/>
    <lineage>
        <taxon>unclassified sequences</taxon>
        <taxon>metagenomes</taxon>
        <taxon>organismal metagenomes</taxon>
    </lineage>
</organism>
<name>A0A6C0B9K9_9ZZZZ</name>
<reference evidence="1" key="1">
    <citation type="journal article" date="2020" name="Nature">
        <title>Giant virus diversity and host interactions through global metagenomics.</title>
        <authorList>
            <person name="Schulz F."/>
            <person name="Roux S."/>
            <person name="Paez-Espino D."/>
            <person name="Jungbluth S."/>
            <person name="Walsh D.A."/>
            <person name="Denef V.J."/>
            <person name="McMahon K.D."/>
            <person name="Konstantinidis K.T."/>
            <person name="Eloe-Fadrosh E.A."/>
            <person name="Kyrpides N.C."/>
            <person name="Woyke T."/>
        </authorList>
    </citation>
    <scope>NUCLEOTIDE SEQUENCE</scope>
    <source>
        <strain evidence="1">GVMAG-M-3300010158-55</strain>
    </source>
</reference>
<accession>A0A6C0B9K9</accession>
<proteinExistence type="predicted"/>
<dbReference type="AlphaFoldDB" id="A0A6C0B9K9"/>
<dbReference type="EMBL" id="MN739094">
    <property type="protein sequence ID" value="QHS88249.1"/>
    <property type="molecule type" value="Genomic_DNA"/>
</dbReference>
<evidence type="ECO:0000313" key="1">
    <source>
        <dbReference type="EMBL" id="QHS88249.1"/>
    </source>
</evidence>
<protein>
    <submittedName>
        <fullName evidence="1">Uncharacterized protein</fullName>
    </submittedName>
</protein>